<organism evidence="3 4">
    <name type="scientific">Rotaria magnacalcarata</name>
    <dbReference type="NCBI Taxonomy" id="392030"/>
    <lineage>
        <taxon>Eukaryota</taxon>
        <taxon>Metazoa</taxon>
        <taxon>Spiralia</taxon>
        <taxon>Gnathifera</taxon>
        <taxon>Rotifera</taxon>
        <taxon>Eurotatoria</taxon>
        <taxon>Bdelloidea</taxon>
        <taxon>Philodinida</taxon>
        <taxon>Philodinidae</taxon>
        <taxon>Rotaria</taxon>
    </lineage>
</organism>
<dbReference type="Pfam" id="PF17919">
    <property type="entry name" value="RT_RNaseH_2"/>
    <property type="match status" value="1"/>
</dbReference>
<dbReference type="PANTHER" id="PTHR37984">
    <property type="entry name" value="PROTEIN CBG26694"/>
    <property type="match status" value="1"/>
</dbReference>
<accession>A0A8S3D8P4</accession>
<comment type="caution">
    <text evidence="3">The sequence shown here is derived from an EMBL/GenBank/DDBJ whole genome shotgun (WGS) entry which is preliminary data.</text>
</comment>
<dbReference type="PANTHER" id="PTHR37984:SF5">
    <property type="entry name" value="PROTEIN NYNRIN-LIKE"/>
    <property type="match status" value="1"/>
</dbReference>
<dbReference type="Gene3D" id="3.10.20.370">
    <property type="match status" value="1"/>
</dbReference>
<dbReference type="CDD" id="cd09274">
    <property type="entry name" value="RNase_HI_RT_Ty3"/>
    <property type="match status" value="1"/>
</dbReference>
<dbReference type="SUPFAM" id="SSF56672">
    <property type="entry name" value="DNA/RNA polymerases"/>
    <property type="match status" value="1"/>
</dbReference>
<reference evidence="3" key="1">
    <citation type="submission" date="2021-02" db="EMBL/GenBank/DDBJ databases">
        <authorList>
            <person name="Nowell W R."/>
        </authorList>
    </citation>
    <scope>NUCLEOTIDE SEQUENCE</scope>
</reference>
<protein>
    <recommendedName>
        <fullName evidence="2">Reverse transcriptase/retrotransposon-derived protein RNase H-like domain-containing protein</fullName>
    </recommendedName>
</protein>
<dbReference type="FunFam" id="3.30.70.270:FF:000020">
    <property type="entry name" value="Transposon Tf2-6 polyprotein-like Protein"/>
    <property type="match status" value="1"/>
</dbReference>
<evidence type="ECO:0000256" key="1">
    <source>
        <dbReference type="ARBA" id="ARBA00023268"/>
    </source>
</evidence>
<dbReference type="GO" id="GO:0003824">
    <property type="term" value="F:catalytic activity"/>
    <property type="evidence" value="ECO:0007669"/>
    <property type="project" value="UniProtKB-KW"/>
</dbReference>
<dbReference type="InterPro" id="IPR043502">
    <property type="entry name" value="DNA/RNA_pol_sf"/>
</dbReference>
<name>A0A8S3D8P4_9BILA</name>
<evidence type="ECO:0000259" key="2">
    <source>
        <dbReference type="Pfam" id="PF17919"/>
    </source>
</evidence>
<evidence type="ECO:0000313" key="3">
    <source>
        <dbReference type="EMBL" id="CAF4985797.1"/>
    </source>
</evidence>
<evidence type="ECO:0000313" key="4">
    <source>
        <dbReference type="Proteomes" id="UP000681720"/>
    </source>
</evidence>
<dbReference type="EMBL" id="CAJOBJ010202027">
    <property type="protein sequence ID" value="CAF4985797.1"/>
    <property type="molecule type" value="Genomic_DNA"/>
</dbReference>
<dbReference type="AlphaFoldDB" id="A0A8S3D8P4"/>
<keyword evidence="1" id="KW-0511">Multifunctional enzyme</keyword>
<dbReference type="InterPro" id="IPR050951">
    <property type="entry name" value="Retrovirus_Pol_polyprotein"/>
</dbReference>
<proteinExistence type="predicted"/>
<dbReference type="FunFam" id="3.10.20.370:FF:000001">
    <property type="entry name" value="Retrovirus-related Pol polyprotein from transposon 17.6-like protein"/>
    <property type="match status" value="1"/>
</dbReference>
<dbReference type="Gene3D" id="3.30.70.270">
    <property type="match status" value="1"/>
</dbReference>
<dbReference type="Proteomes" id="UP000681720">
    <property type="component" value="Unassembled WGS sequence"/>
</dbReference>
<dbReference type="InterPro" id="IPR041577">
    <property type="entry name" value="RT_RNaseH_2"/>
</dbReference>
<gene>
    <name evidence="3" type="ORF">GIL414_LOCUS56328</name>
</gene>
<dbReference type="InterPro" id="IPR043128">
    <property type="entry name" value="Rev_trsase/Diguanyl_cyclase"/>
</dbReference>
<sequence>MQFLGHVITTDGIKPDPNLTSTIAQFNESKNIKAVQAFLGLTGYYRRFIQNDAKIAEPLLKLLRSNNSPSSRSRLPCNEDCTAAFQTLKQHLMSQPIMHIPNFSYPFILELDACEYGIGCILTQEYEKKKYVIAYASRTLSSTERNYSAVERQTLAIVWATKHFRQYLEGGPVIVRSGCKVLEWLKNARDPTGRLARWSMKLSPYNIVTQHRPGTSNPNGDFMSRYPLQTYTTTAQELNSLESGINILEGTNLLDNIRSAQQKDARLLRIIQSLSSQLPVPFNAKHYPYIVINTLLYKIRHFNSYTDQRLLGSKYLLAISQTLQTTILRWAHDHPTAGHAGRLQRLCRLASRVY</sequence>
<feature type="domain" description="Reverse transcriptase/retrotransposon-derived protein RNase H-like" evidence="2">
    <location>
        <begin position="78"/>
        <end position="175"/>
    </location>
</feature>